<dbReference type="OrthoDB" id="1845386at2759"/>
<feature type="repeat" description="CHCR" evidence="7">
    <location>
        <begin position="604"/>
        <end position="763"/>
    </location>
</feature>
<dbReference type="GO" id="GO:0030674">
    <property type="term" value="F:protein-macromolecule adaptor activity"/>
    <property type="evidence" value="ECO:0007669"/>
    <property type="project" value="TreeGrafter"/>
</dbReference>
<gene>
    <name evidence="11" type="ORF">DL89DRAFT_253870</name>
</gene>
<dbReference type="PROSITE" id="PS50236">
    <property type="entry name" value="CHCR"/>
    <property type="match status" value="1"/>
</dbReference>
<dbReference type="GeneID" id="63801866"/>
<evidence type="ECO:0000256" key="1">
    <source>
        <dbReference type="ARBA" id="ARBA00010454"/>
    </source>
</evidence>
<comment type="similarity">
    <text evidence="1">Belongs to the VPS18 family.</text>
</comment>
<dbReference type="Pfam" id="PF05131">
    <property type="entry name" value="Pep3_Vps18"/>
    <property type="match status" value="1"/>
</dbReference>
<evidence type="ECO:0000259" key="10">
    <source>
        <dbReference type="Pfam" id="PF26148"/>
    </source>
</evidence>
<feature type="domain" description="Pep3/Vps18 beta-propeller" evidence="9">
    <location>
        <begin position="33"/>
        <end position="380"/>
    </location>
</feature>
<dbReference type="GO" id="GO:0048284">
    <property type="term" value="P:organelle fusion"/>
    <property type="evidence" value="ECO:0007669"/>
    <property type="project" value="TreeGrafter"/>
</dbReference>
<evidence type="ECO:0000256" key="3">
    <source>
        <dbReference type="ARBA" id="ARBA00022771"/>
    </source>
</evidence>
<dbReference type="InterPro" id="IPR011047">
    <property type="entry name" value="Quinoprotein_ADH-like_sf"/>
</dbReference>
<evidence type="ECO:0000256" key="2">
    <source>
        <dbReference type="ARBA" id="ARBA00022723"/>
    </source>
</evidence>
<dbReference type="GO" id="GO:0007032">
    <property type="term" value="P:endosome organization"/>
    <property type="evidence" value="ECO:0007669"/>
    <property type="project" value="TreeGrafter"/>
</dbReference>
<dbReference type="PANTHER" id="PTHR23323">
    <property type="entry name" value="VACUOLAR PROTEIN SORTING-ASSOCIATED PROTEIN"/>
    <property type="match status" value="1"/>
</dbReference>
<dbReference type="RefSeq" id="XP_040747178.1">
    <property type="nucleotide sequence ID" value="XM_040885218.1"/>
</dbReference>
<dbReference type="EMBL" id="MCFD01000001">
    <property type="protein sequence ID" value="ORX73967.1"/>
    <property type="molecule type" value="Genomic_DNA"/>
</dbReference>
<evidence type="ECO:0000313" key="12">
    <source>
        <dbReference type="Proteomes" id="UP000193922"/>
    </source>
</evidence>
<dbReference type="GO" id="GO:0006886">
    <property type="term" value="P:intracellular protein transport"/>
    <property type="evidence" value="ECO:0007669"/>
    <property type="project" value="UniProtKB-UniRule"/>
</dbReference>
<dbReference type="GO" id="GO:0030897">
    <property type="term" value="C:HOPS complex"/>
    <property type="evidence" value="ECO:0007669"/>
    <property type="project" value="TreeGrafter"/>
</dbReference>
<dbReference type="GO" id="GO:0005768">
    <property type="term" value="C:endosome"/>
    <property type="evidence" value="ECO:0007669"/>
    <property type="project" value="TreeGrafter"/>
</dbReference>
<evidence type="ECO:0000259" key="9">
    <source>
        <dbReference type="Pfam" id="PF05131"/>
    </source>
</evidence>
<evidence type="ECO:0000256" key="7">
    <source>
        <dbReference type="PROSITE-ProRule" id="PRU01006"/>
    </source>
</evidence>
<dbReference type="InterPro" id="IPR058919">
    <property type="entry name" value="Pep3/Vps18_RING_C"/>
</dbReference>
<keyword evidence="5" id="KW-0472">Membrane</keyword>
<organism evidence="11 12">
    <name type="scientific">Linderina pennispora</name>
    <dbReference type="NCBI Taxonomy" id="61395"/>
    <lineage>
        <taxon>Eukaryota</taxon>
        <taxon>Fungi</taxon>
        <taxon>Fungi incertae sedis</taxon>
        <taxon>Zoopagomycota</taxon>
        <taxon>Kickxellomycotina</taxon>
        <taxon>Kickxellomycetes</taxon>
        <taxon>Kickxellales</taxon>
        <taxon>Kickxellaceae</taxon>
        <taxon>Linderina</taxon>
    </lineage>
</organism>
<name>A0A1Y1WKB0_9FUNG</name>
<comment type="subcellular location">
    <subcellularLocation>
        <location evidence="6">Endomembrane system</location>
        <topology evidence="6">Peripheral membrane protein</topology>
        <orientation evidence="6">Cytoplasmic side</orientation>
    </subcellularLocation>
</comment>
<dbReference type="SUPFAM" id="SSF50998">
    <property type="entry name" value="Quinoprotein alcohol dehydrogenase-like"/>
    <property type="match status" value="1"/>
</dbReference>
<dbReference type="GO" id="GO:0007033">
    <property type="term" value="P:vacuole organization"/>
    <property type="evidence" value="ECO:0007669"/>
    <property type="project" value="TreeGrafter"/>
</dbReference>
<evidence type="ECO:0000256" key="5">
    <source>
        <dbReference type="ARBA" id="ARBA00023136"/>
    </source>
</evidence>
<dbReference type="GO" id="GO:0006904">
    <property type="term" value="P:vesicle docking involved in exocytosis"/>
    <property type="evidence" value="ECO:0007669"/>
    <property type="project" value="TreeGrafter"/>
</dbReference>
<feature type="coiled-coil region" evidence="8">
    <location>
        <begin position="793"/>
        <end position="841"/>
    </location>
</feature>
<dbReference type="STRING" id="61395.A0A1Y1WKB0"/>
<keyword evidence="12" id="KW-1185">Reference proteome</keyword>
<evidence type="ECO:0000256" key="8">
    <source>
        <dbReference type="SAM" id="Coils"/>
    </source>
</evidence>
<dbReference type="Pfam" id="PF26148">
    <property type="entry name" value="VPS18_RING_C"/>
    <property type="match status" value="1"/>
</dbReference>
<evidence type="ECO:0000313" key="11">
    <source>
        <dbReference type="EMBL" id="ORX73967.1"/>
    </source>
</evidence>
<comment type="caution">
    <text evidence="11">The sequence shown here is derived from an EMBL/GenBank/DDBJ whole genome shotgun (WGS) entry which is preliminary data.</text>
</comment>
<sequence>MSLLDDYAEYESGANHQQQQLAHSDFDSEDDAPIFSLDRVQFQVPNQVIAMAVANDMLVLVIEGARIMRIDLQEAHNIREFEIPVKPTDLKACSAFLDPTGRHLLISTPQGENFYHYEDWEAAKPLSRFKNMEVTAVAWNHMATTNGDSTKRILLGTHDGRIYESELRPGSDAKAKRSEIPLKLAGNVPVRERITGIAMVSFPKRTKQNLVLVSTGTRLYQLVGAADTAASSDKLCAFEGLFTEGFANPNFQEIPGMPGPGSLAVYHNGTTATDFAWLTSMGVFFGKLVFGSQESGDSVIENASLLPYPASAGNEQPLSLELTEFHILLQYSNQIRALNMLNCKPAYDQPVNDNLQGMVVDSANKTYWLFSPNDIYEIVITDEDRDVWEIFLARRQFDSALKRCHNDAQRDQYVAAAECYAKSSIGFEEAVLKFIDKKQNAALKSYLLSKLDTLRRQDQTQTTLLVMWLIDIYLGMLSAIDAKLNAARANAGASGASQEQHMVVDEFEGEHATTQEELYSLVERYKNAVDPHTAYQLAESHGQREFWLHYASLRGDYERVVEYWMEKEEFIRALQVLGHYGTPEMLYHYAPVLMSTQPEALVDILMRQPNLTPSKLIPALMKYQPGRSGPTNQALRYLHFCTQRQMCRDPTVYNYYLTLLVHESTSSDESELMAFLTTYGKEMLYDPDYALRMCKRFGRIQSCVHLYSLLKLHEDAVDLALEHGDIELAQIHAERPEGDDKLCKRLWLKIAQHVIKANTSAADVMELVHRSNRLGVEDILPFFPDFTRVDDFKEDICTALEDYETQIQDLRSEMDESTRTAENMQRNMQGLKHRFAILNAEEACQLCDQPLWLRQFYAFPCQHACHADCLTRKIVSTCNRVQRRRIHELQSQSVEIMKQRRQLRLAPLTGKQTGESDEALEAQGRRVRKQLDTLVAGECVLCGEVMIKSVAEPFVTSDLAADESWTI</sequence>
<dbReference type="InterPro" id="IPR000547">
    <property type="entry name" value="Clathrin_H-chain/VPS_repeat"/>
</dbReference>
<reference evidence="11 12" key="1">
    <citation type="submission" date="2016-07" db="EMBL/GenBank/DDBJ databases">
        <title>Pervasive Adenine N6-methylation of Active Genes in Fungi.</title>
        <authorList>
            <consortium name="DOE Joint Genome Institute"/>
            <person name="Mondo S.J."/>
            <person name="Dannebaum R.O."/>
            <person name="Kuo R.C."/>
            <person name="Labutti K."/>
            <person name="Haridas S."/>
            <person name="Kuo A."/>
            <person name="Salamov A."/>
            <person name="Ahrendt S.R."/>
            <person name="Lipzen A."/>
            <person name="Sullivan W."/>
            <person name="Andreopoulos W.B."/>
            <person name="Clum A."/>
            <person name="Lindquist E."/>
            <person name="Daum C."/>
            <person name="Ramamoorthy G.K."/>
            <person name="Gryganskyi A."/>
            <person name="Culley D."/>
            <person name="Magnuson J.K."/>
            <person name="James T.Y."/>
            <person name="O'Malley M.A."/>
            <person name="Stajich J.E."/>
            <person name="Spatafora J.W."/>
            <person name="Visel A."/>
            <person name="Grigoriev I.V."/>
        </authorList>
    </citation>
    <scope>NUCLEOTIDE SEQUENCE [LARGE SCALE GENOMIC DNA]</scope>
    <source>
        <strain evidence="11 12">ATCC 12442</strain>
    </source>
</reference>
<feature type="domain" description="Pep3/Vps18 RING C-terminal" evidence="10">
    <location>
        <begin position="841"/>
        <end position="948"/>
    </location>
</feature>
<evidence type="ECO:0000256" key="6">
    <source>
        <dbReference type="ARBA" id="ARBA00029433"/>
    </source>
</evidence>
<dbReference type="GO" id="GO:0008270">
    <property type="term" value="F:zinc ion binding"/>
    <property type="evidence" value="ECO:0007669"/>
    <property type="project" value="UniProtKB-KW"/>
</dbReference>
<keyword evidence="4" id="KW-0862">Zinc</keyword>
<dbReference type="Proteomes" id="UP000193922">
    <property type="component" value="Unassembled WGS sequence"/>
</dbReference>
<keyword evidence="3" id="KW-0863">Zinc-finger</keyword>
<accession>A0A1Y1WKB0</accession>
<dbReference type="InterPro" id="IPR007810">
    <property type="entry name" value="Pep3/Vps18_beta-prop"/>
</dbReference>
<protein>
    <submittedName>
        <fullName evidence="11">Uncharacterized protein</fullName>
    </submittedName>
</protein>
<evidence type="ECO:0000256" key="4">
    <source>
        <dbReference type="ARBA" id="ARBA00022833"/>
    </source>
</evidence>
<dbReference type="AlphaFoldDB" id="A0A1Y1WKB0"/>
<proteinExistence type="inferred from homology"/>
<keyword evidence="2" id="KW-0479">Metal-binding</keyword>
<dbReference type="PANTHER" id="PTHR23323:SF26">
    <property type="entry name" value="VACUOLAR PROTEIN SORTING-ASSOCIATED PROTEIN 18 HOMOLOG"/>
    <property type="match status" value="1"/>
</dbReference>
<keyword evidence="8" id="KW-0175">Coiled coil</keyword>